<dbReference type="CDD" id="cd06170">
    <property type="entry name" value="LuxR_C_like"/>
    <property type="match status" value="1"/>
</dbReference>
<evidence type="ECO:0000256" key="1">
    <source>
        <dbReference type="ARBA" id="ARBA00023015"/>
    </source>
</evidence>
<accession>A0A9X8GV86</accession>
<dbReference type="InterPro" id="IPR036693">
    <property type="entry name" value="TF_LuxR_autoind-bd_dom_sf"/>
</dbReference>
<dbReference type="Pfam" id="PF00196">
    <property type="entry name" value="GerE"/>
    <property type="match status" value="1"/>
</dbReference>
<feature type="domain" description="HTH luxR-type" evidence="4">
    <location>
        <begin position="219"/>
        <end position="284"/>
    </location>
</feature>
<dbReference type="PROSITE" id="PS50043">
    <property type="entry name" value="HTH_LUXR_2"/>
    <property type="match status" value="1"/>
</dbReference>
<keyword evidence="1" id="KW-0805">Transcription regulation</keyword>
<evidence type="ECO:0000256" key="3">
    <source>
        <dbReference type="ARBA" id="ARBA00023163"/>
    </source>
</evidence>
<dbReference type="SUPFAM" id="SSF46894">
    <property type="entry name" value="C-terminal effector domain of the bipartite response regulators"/>
    <property type="match status" value="1"/>
</dbReference>
<dbReference type="PANTHER" id="PTHR44688">
    <property type="entry name" value="DNA-BINDING TRANSCRIPTIONAL ACTIVATOR DEVR_DOSR"/>
    <property type="match status" value="1"/>
</dbReference>
<dbReference type="PANTHER" id="PTHR44688:SF16">
    <property type="entry name" value="DNA-BINDING TRANSCRIPTIONAL ACTIVATOR DEVR_DOSR"/>
    <property type="match status" value="1"/>
</dbReference>
<proteinExistence type="predicted"/>
<keyword evidence="6" id="KW-1185">Reference proteome</keyword>
<sequence>MPVPAGPAPWRWVQKKYPNSQSPRPAHTTQGDASMAEVINDWQFVEAVMAARTLEEVAQVNRRAMRAMGFNHGAYVLKRPVPAPRADAPAQDALLFFHELPQAWVRSRYESLRSSAGEQADARVQHVRAGMPATAWSWLGQVSHTRADIGQRARGLLRSAGEHGLKAGLTVPLWTPGIDWAFMTLTTDATADLRELRATLAPMSYFASCLHSTVRRLQGDAKVPVLSARQREVLHWVAVGKSTWEISEILHISERTVYFHLVGAARKLDTQGRSATCARAVALGLLVP</sequence>
<gene>
    <name evidence="5" type="ORF">D3H34_13260</name>
</gene>
<dbReference type="InterPro" id="IPR000792">
    <property type="entry name" value="Tscrpt_reg_LuxR_C"/>
</dbReference>
<dbReference type="SUPFAM" id="SSF75516">
    <property type="entry name" value="Pheromone-binding domain of LuxR-like quorum-sensing transcription factors"/>
    <property type="match status" value="1"/>
</dbReference>
<dbReference type="AlphaFoldDB" id="A0A9X8GV86"/>
<dbReference type="GO" id="GO:0003677">
    <property type="term" value="F:DNA binding"/>
    <property type="evidence" value="ECO:0007669"/>
    <property type="project" value="UniProtKB-KW"/>
</dbReference>
<dbReference type="Proteomes" id="UP000265619">
    <property type="component" value="Unassembled WGS sequence"/>
</dbReference>
<evidence type="ECO:0000313" key="6">
    <source>
        <dbReference type="Proteomes" id="UP000265619"/>
    </source>
</evidence>
<dbReference type="OrthoDB" id="9774661at2"/>
<dbReference type="GO" id="GO:0006355">
    <property type="term" value="P:regulation of DNA-templated transcription"/>
    <property type="evidence" value="ECO:0007669"/>
    <property type="project" value="InterPro"/>
</dbReference>
<dbReference type="Gene3D" id="1.10.10.10">
    <property type="entry name" value="Winged helix-like DNA-binding domain superfamily/Winged helix DNA-binding domain"/>
    <property type="match status" value="1"/>
</dbReference>
<dbReference type="Pfam" id="PF03472">
    <property type="entry name" value="Autoind_bind"/>
    <property type="match status" value="1"/>
</dbReference>
<evidence type="ECO:0000256" key="2">
    <source>
        <dbReference type="ARBA" id="ARBA00023125"/>
    </source>
</evidence>
<keyword evidence="3" id="KW-0804">Transcription</keyword>
<protein>
    <recommendedName>
        <fullName evidence="4">HTH luxR-type domain-containing protein</fullName>
    </recommendedName>
</protein>
<organism evidence="5 6">
    <name type="scientific">Acidovorax cavernicola</name>
    <dbReference type="NCBI Taxonomy" id="1675792"/>
    <lineage>
        <taxon>Bacteria</taxon>
        <taxon>Pseudomonadati</taxon>
        <taxon>Pseudomonadota</taxon>
        <taxon>Betaproteobacteria</taxon>
        <taxon>Burkholderiales</taxon>
        <taxon>Comamonadaceae</taxon>
        <taxon>Acidovorax</taxon>
    </lineage>
</organism>
<evidence type="ECO:0000313" key="5">
    <source>
        <dbReference type="EMBL" id="RIX79829.1"/>
    </source>
</evidence>
<keyword evidence="2" id="KW-0238">DNA-binding</keyword>
<dbReference type="InterPro" id="IPR036388">
    <property type="entry name" value="WH-like_DNA-bd_sf"/>
</dbReference>
<evidence type="ECO:0000259" key="4">
    <source>
        <dbReference type="PROSITE" id="PS50043"/>
    </source>
</evidence>
<reference evidence="5 6" key="1">
    <citation type="submission" date="2018-09" db="EMBL/GenBank/DDBJ databases">
        <title>Acidovorax cavernicola nov. sp. isolated from Gruta de las Maravillas (Aracena, Spain).</title>
        <authorList>
            <person name="Jurado V."/>
            <person name="Gutierrez-Patricio S."/>
            <person name="Gonzalez-Pimentel J.L."/>
            <person name="Miller A.Z."/>
            <person name="Laiz L."/>
            <person name="Saiz-Jimenez C."/>
        </authorList>
    </citation>
    <scope>NUCLEOTIDE SEQUENCE [LARGE SCALE GENOMIC DNA]</scope>
    <source>
        <strain evidence="5 6">1011MAR4D40.2</strain>
    </source>
</reference>
<dbReference type="InterPro" id="IPR005143">
    <property type="entry name" value="TF_LuxR_autoind-bd_dom"/>
</dbReference>
<dbReference type="SMART" id="SM00421">
    <property type="entry name" value="HTH_LUXR"/>
    <property type="match status" value="1"/>
</dbReference>
<name>A0A9X8GV86_9BURK</name>
<dbReference type="PRINTS" id="PR00038">
    <property type="entry name" value="HTHLUXR"/>
</dbReference>
<dbReference type="EMBL" id="QXMN01000014">
    <property type="protein sequence ID" value="RIX79829.1"/>
    <property type="molecule type" value="Genomic_DNA"/>
</dbReference>
<dbReference type="InterPro" id="IPR016032">
    <property type="entry name" value="Sig_transdc_resp-reg_C-effctor"/>
</dbReference>
<dbReference type="Gene3D" id="3.30.450.80">
    <property type="entry name" value="Transcription factor LuxR-like, autoinducer-binding domain"/>
    <property type="match status" value="1"/>
</dbReference>
<comment type="caution">
    <text evidence="5">The sequence shown here is derived from an EMBL/GenBank/DDBJ whole genome shotgun (WGS) entry which is preliminary data.</text>
</comment>